<accession>A0A0M4F8R0</accession>
<feature type="domain" description="MADF" evidence="2">
    <location>
        <begin position="198"/>
        <end position="279"/>
    </location>
</feature>
<dbReference type="STRING" id="30019.A0A0M4F8R0"/>
<organism evidence="3 4">
    <name type="scientific">Drosophila busckii</name>
    <name type="common">Fruit fly</name>
    <dbReference type="NCBI Taxonomy" id="30019"/>
    <lineage>
        <taxon>Eukaryota</taxon>
        <taxon>Metazoa</taxon>
        <taxon>Ecdysozoa</taxon>
        <taxon>Arthropoda</taxon>
        <taxon>Hexapoda</taxon>
        <taxon>Insecta</taxon>
        <taxon>Pterygota</taxon>
        <taxon>Neoptera</taxon>
        <taxon>Endopterygota</taxon>
        <taxon>Diptera</taxon>
        <taxon>Brachycera</taxon>
        <taxon>Muscomorpha</taxon>
        <taxon>Ephydroidea</taxon>
        <taxon>Drosophilidae</taxon>
        <taxon>Drosophila</taxon>
    </lineage>
</organism>
<proteinExistence type="predicted"/>
<keyword evidence="4" id="KW-1185">Reference proteome</keyword>
<dbReference type="Pfam" id="PF10545">
    <property type="entry name" value="MADF_DNA_bdg"/>
    <property type="match status" value="2"/>
</dbReference>
<dbReference type="InterPro" id="IPR006578">
    <property type="entry name" value="MADF-dom"/>
</dbReference>
<dbReference type="PANTHER" id="PTHR12243:SF67">
    <property type="entry name" value="COREPRESSOR OF PANGOLIN, ISOFORM A-RELATED"/>
    <property type="match status" value="1"/>
</dbReference>
<evidence type="ECO:0000313" key="3">
    <source>
        <dbReference type="EMBL" id="ALC48812.1"/>
    </source>
</evidence>
<feature type="compositionally biased region" description="Polar residues" evidence="1">
    <location>
        <begin position="616"/>
        <end position="629"/>
    </location>
</feature>
<protein>
    <submittedName>
        <fullName evidence="3">Hmr</fullName>
    </submittedName>
</protein>
<feature type="domain" description="MADF" evidence="2">
    <location>
        <begin position="37"/>
        <end position="129"/>
    </location>
</feature>
<dbReference type="Proteomes" id="UP000494163">
    <property type="component" value="Chromosome X"/>
</dbReference>
<dbReference type="PANTHER" id="PTHR12243">
    <property type="entry name" value="MADF DOMAIN TRANSCRIPTION FACTOR"/>
    <property type="match status" value="1"/>
</dbReference>
<dbReference type="EMBL" id="CP012528">
    <property type="protein sequence ID" value="ALC48812.1"/>
    <property type="molecule type" value="Genomic_DNA"/>
</dbReference>
<evidence type="ECO:0000256" key="1">
    <source>
        <dbReference type="SAM" id="MobiDB-lite"/>
    </source>
</evidence>
<dbReference type="PROSITE" id="PS51029">
    <property type="entry name" value="MADF"/>
    <property type="match status" value="2"/>
</dbReference>
<reference evidence="3 4" key="1">
    <citation type="submission" date="2015-08" db="EMBL/GenBank/DDBJ databases">
        <title>Ancestral chromatin configuration constrains chromatin evolution on differentiating sex chromosomes in Drosophila.</title>
        <authorList>
            <person name="Zhou Q."/>
            <person name="Bachtrog D."/>
        </authorList>
    </citation>
    <scope>NUCLEOTIDE SEQUENCE [LARGE SCALE GENOMIC DNA]</scope>
    <source>
        <tissue evidence="3">Whole larvae</tissue>
    </source>
</reference>
<feature type="region of interest" description="Disordered" evidence="1">
    <location>
        <begin position="1"/>
        <end position="28"/>
    </location>
</feature>
<dbReference type="OrthoDB" id="8062432at2759"/>
<dbReference type="GO" id="GO:0005634">
    <property type="term" value="C:nucleus"/>
    <property type="evidence" value="ECO:0007669"/>
    <property type="project" value="TreeGrafter"/>
</dbReference>
<feature type="compositionally biased region" description="Basic and acidic residues" evidence="1">
    <location>
        <begin position="1"/>
        <end position="23"/>
    </location>
</feature>
<dbReference type="GO" id="GO:0005667">
    <property type="term" value="C:transcription regulator complex"/>
    <property type="evidence" value="ECO:0007669"/>
    <property type="project" value="TreeGrafter"/>
</dbReference>
<gene>
    <name evidence="3" type="ORF">Dbus_chrXg668</name>
</gene>
<evidence type="ECO:0000313" key="4">
    <source>
        <dbReference type="Proteomes" id="UP000494163"/>
    </source>
</evidence>
<evidence type="ECO:0000259" key="2">
    <source>
        <dbReference type="PROSITE" id="PS51029"/>
    </source>
</evidence>
<feature type="region of interest" description="Disordered" evidence="1">
    <location>
        <begin position="546"/>
        <end position="631"/>
    </location>
</feature>
<dbReference type="AlphaFoldDB" id="A0A0M4F8R0"/>
<dbReference type="GO" id="GO:0006357">
    <property type="term" value="P:regulation of transcription by RNA polymerase II"/>
    <property type="evidence" value="ECO:0007669"/>
    <property type="project" value="TreeGrafter"/>
</dbReference>
<dbReference type="SMART" id="SM00595">
    <property type="entry name" value="MADF"/>
    <property type="match status" value="2"/>
</dbReference>
<sequence>MLLKGQNKERHATEAEQPPEKTPHQGSNTETFLKEQQIIELVRLEPALYDRKHSHFLDANYNKQVWQTIANQVSMKRSQCQSIWLQLLFKFKRHANRLRIYSRLDRKHEQSRPCMPHEEELLFLYTHLPPYALPEKEKSKREPEVVVVDEVAVPEIAMPATATTAAQATAVPAAAADEIIDLESEMFEHYSTNNYHQRLIEAVRAYPQLYDTRHPDYEDYRIRGISWCDIANELSDKATKLMKTWMQLLTRYEWELNHCQAVNRTQVYTQLAFMESHIRQRTHTVCKTSHYLKGNWLEPVESFRGVMTLIKALKALPDLVAQVENGWWTKPRTTVEYHNLWVSVSYKVKELANMRKAGYRLQDKWFFENLMAEIVDPPTGIYKSVLPDFIKLMAKSEQLYADMRRSQPAAEPNAADLDVWRTAAEQFPGMNHLDVWQMFKFAFKTYMEDLERGIENPWPQNWWQALEQLRFLVNVRYVPFEPYYYIVHRKVTDEIRRCSMYEALMRPTDKAATAKAQECSTESLLAREIEEAKRLFDVEAKEQRMRRQHKLDSTDAAEQVAAASTSTSAPPSPATKKNANPTSMTAALPSPPARVTSAPPPPATTVSPAPAAKCNAASTSAPSTTNIGYTEQDLKPNKDLLDALARKCGGAAKIDIYELTRLMRCFPNCYIKSANIKQRRHAWQQVAKELNMRLSNCLTGLQQAIRGMYNMRLLDPEKRCGMAQRYYQHIQEICTEVNDQHYVAQRLSKQQLIEPKGTLAQERYMPEINLTNCKPGIVLKNWSNAIGNLDSKDPSRLQKKLEIIFAQHAASANITWANVLKEEPEDESDEHKDGGTPD</sequence>
<name>A0A0M4F8R0_DROBS</name>
<dbReference type="InterPro" id="IPR039353">
    <property type="entry name" value="TF_Adf1"/>
</dbReference>